<sequence length="240" mass="26471">MSETEQKNMPPNSQGSRGNFVTRHVAEGLAILISCLALLVSSIGPYQEYYLQRSALGIQLVSFGFSPTPGVAECFFDIASFNTGNRPSAILDVVLLVQSRVENEEGFSSDGVTLRSDSANLDFEGLVVDPGALSVSRVLFQRCHVPWLFQTITEGTQMDIQIHSMDSSGNRFETLIPVGIFASLSESELHVDLFLRGKTDVLGNFMYELESPPSGALYITKTGDDAYTFTVEERYSRRFN</sequence>
<organism evidence="1 2">
    <name type="scientific">Paracoccus spongiarum</name>
    <dbReference type="NCBI Taxonomy" id="3064387"/>
    <lineage>
        <taxon>Bacteria</taxon>
        <taxon>Pseudomonadati</taxon>
        <taxon>Pseudomonadota</taxon>
        <taxon>Alphaproteobacteria</taxon>
        <taxon>Rhodobacterales</taxon>
        <taxon>Paracoccaceae</taxon>
        <taxon>Paracoccus</taxon>
    </lineage>
</organism>
<dbReference type="EMBL" id="JAVAMQ010000003">
    <property type="protein sequence ID" value="MDP5306300.1"/>
    <property type="molecule type" value="Genomic_DNA"/>
</dbReference>
<reference evidence="1 2" key="1">
    <citation type="submission" date="2023-08" db="EMBL/GenBank/DDBJ databases">
        <authorList>
            <person name="Park J.-S."/>
        </authorList>
    </citation>
    <scope>NUCLEOTIDE SEQUENCE [LARGE SCALE GENOMIC DNA]</scope>
    <source>
        <strain evidence="1 2">2205BS29-5</strain>
    </source>
</reference>
<proteinExistence type="predicted"/>
<evidence type="ECO:0008006" key="3">
    <source>
        <dbReference type="Google" id="ProtNLM"/>
    </source>
</evidence>
<keyword evidence="2" id="KW-1185">Reference proteome</keyword>
<name>A0ABT9J9L0_9RHOB</name>
<accession>A0ABT9J9L0</accession>
<dbReference type="Proteomes" id="UP001224997">
    <property type="component" value="Unassembled WGS sequence"/>
</dbReference>
<dbReference type="RefSeq" id="WP_305962162.1">
    <property type="nucleotide sequence ID" value="NZ_JAVAMQ010000003.1"/>
</dbReference>
<comment type="caution">
    <text evidence="1">The sequence shown here is derived from an EMBL/GenBank/DDBJ whole genome shotgun (WGS) entry which is preliminary data.</text>
</comment>
<evidence type="ECO:0000313" key="1">
    <source>
        <dbReference type="EMBL" id="MDP5306300.1"/>
    </source>
</evidence>
<evidence type="ECO:0000313" key="2">
    <source>
        <dbReference type="Proteomes" id="UP001224997"/>
    </source>
</evidence>
<gene>
    <name evidence="1" type="ORF">Q5Y72_04260</name>
</gene>
<protein>
    <recommendedName>
        <fullName evidence="3">DUF1616 domain-containing protein</fullName>
    </recommendedName>
</protein>